<comment type="caution">
    <text evidence="3">The sequence shown here is derived from an EMBL/GenBank/DDBJ whole genome shotgun (WGS) entry which is preliminary data.</text>
</comment>
<evidence type="ECO:0000259" key="2">
    <source>
        <dbReference type="Pfam" id="PF14200"/>
    </source>
</evidence>
<dbReference type="InterPro" id="IPR035992">
    <property type="entry name" value="Ricin_B-like_lectins"/>
</dbReference>
<name>A0ABS1VZT4_9ACTN</name>
<gene>
    <name evidence="3" type="ORF">JKJ07_37125</name>
</gene>
<dbReference type="RefSeq" id="WP_202996645.1">
    <property type="nucleotide sequence ID" value="NZ_JAENHO010000012.1"/>
</dbReference>
<protein>
    <submittedName>
        <fullName evidence="3">RICIN domain-containing protein</fullName>
    </submittedName>
</protein>
<feature type="signal peptide" evidence="1">
    <location>
        <begin position="1"/>
        <end position="30"/>
    </location>
</feature>
<dbReference type="Pfam" id="PF14200">
    <property type="entry name" value="RicinB_lectin_2"/>
    <property type="match status" value="1"/>
</dbReference>
<feature type="chain" id="PRO_5045638734" evidence="1">
    <location>
        <begin position="31"/>
        <end position="137"/>
    </location>
</feature>
<dbReference type="Gene3D" id="2.80.10.50">
    <property type="match status" value="1"/>
</dbReference>
<keyword evidence="4" id="KW-1185">Reference proteome</keyword>
<dbReference type="SUPFAM" id="SSF50370">
    <property type="entry name" value="Ricin B-like lectins"/>
    <property type="match status" value="1"/>
</dbReference>
<dbReference type="CDD" id="cd00161">
    <property type="entry name" value="beta-trefoil_Ricin-like"/>
    <property type="match status" value="1"/>
</dbReference>
<accession>A0ABS1VZT4</accession>
<reference evidence="3 4" key="1">
    <citation type="submission" date="2021-01" db="EMBL/GenBank/DDBJ databases">
        <title>Actinoplanes sp. nov. LDG1-01 isolated from lichen.</title>
        <authorList>
            <person name="Saeng-In P."/>
            <person name="Phongsopitanun W."/>
            <person name="Kanchanasin P."/>
            <person name="Yuki M."/>
            <person name="Kudo T."/>
            <person name="Ohkuma M."/>
            <person name="Tanasupawat S."/>
        </authorList>
    </citation>
    <scope>NUCLEOTIDE SEQUENCE [LARGE SCALE GENOMIC DNA]</scope>
    <source>
        <strain evidence="3 4">LDG1-01</strain>
    </source>
</reference>
<feature type="domain" description="Ricin B lectin" evidence="2">
    <location>
        <begin position="50"/>
        <end position="123"/>
    </location>
</feature>
<evidence type="ECO:0000256" key="1">
    <source>
        <dbReference type="SAM" id="SignalP"/>
    </source>
</evidence>
<evidence type="ECO:0000313" key="3">
    <source>
        <dbReference type="EMBL" id="MBL7259960.1"/>
    </source>
</evidence>
<keyword evidence="1" id="KW-0732">Signal</keyword>
<sequence>MRTRPRLAALSAIILTAVAVAVAPATPALAAAVYISVLNPGSTQPTSAQRFVLGIDGARTDNRADAILARYNGNLNQFWTVRVVFPDPQNQGRDVVQIVNAKSGKCLDKSLDAPNANGNRVYQFTCDDLATPRDNQL</sequence>
<dbReference type="EMBL" id="JAENHO010000012">
    <property type="protein sequence ID" value="MBL7259960.1"/>
    <property type="molecule type" value="Genomic_DNA"/>
</dbReference>
<dbReference type="Proteomes" id="UP000598996">
    <property type="component" value="Unassembled WGS sequence"/>
</dbReference>
<dbReference type="InterPro" id="IPR000772">
    <property type="entry name" value="Ricin_B_lectin"/>
</dbReference>
<proteinExistence type="predicted"/>
<organism evidence="3 4">
    <name type="scientific">Paractinoplanes lichenicola</name>
    <dbReference type="NCBI Taxonomy" id="2802976"/>
    <lineage>
        <taxon>Bacteria</taxon>
        <taxon>Bacillati</taxon>
        <taxon>Actinomycetota</taxon>
        <taxon>Actinomycetes</taxon>
        <taxon>Micromonosporales</taxon>
        <taxon>Micromonosporaceae</taxon>
        <taxon>Paractinoplanes</taxon>
    </lineage>
</organism>
<evidence type="ECO:0000313" key="4">
    <source>
        <dbReference type="Proteomes" id="UP000598996"/>
    </source>
</evidence>